<dbReference type="Gene3D" id="3.40.190.10">
    <property type="entry name" value="Periplasmic binding protein-like II"/>
    <property type="match status" value="2"/>
</dbReference>
<dbReference type="GO" id="GO:0055052">
    <property type="term" value="C:ATP-binding cassette (ABC) transporter complex, substrate-binding subunit-containing"/>
    <property type="evidence" value="ECO:0007669"/>
    <property type="project" value="TreeGrafter"/>
</dbReference>
<dbReference type="PANTHER" id="PTHR30061:SF50">
    <property type="entry name" value="MALTOSE_MALTODEXTRIN-BINDING PERIPLASMIC PROTEIN"/>
    <property type="match status" value="1"/>
</dbReference>
<dbReference type="GO" id="GO:0042956">
    <property type="term" value="P:maltodextrin transmembrane transport"/>
    <property type="evidence" value="ECO:0007669"/>
    <property type="project" value="TreeGrafter"/>
</dbReference>
<comment type="similarity">
    <text evidence="1">Belongs to the bacterial solute-binding protein 1 family.</text>
</comment>
<dbReference type="GO" id="GO:0015768">
    <property type="term" value="P:maltose transport"/>
    <property type="evidence" value="ECO:0007669"/>
    <property type="project" value="TreeGrafter"/>
</dbReference>
<organism evidence="5 6">
    <name type="scientific">Jiangella asiatica</name>
    <dbReference type="NCBI Taxonomy" id="2530372"/>
    <lineage>
        <taxon>Bacteria</taxon>
        <taxon>Bacillati</taxon>
        <taxon>Actinomycetota</taxon>
        <taxon>Actinomycetes</taxon>
        <taxon>Jiangellales</taxon>
        <taxon>Jiangellaceae</taxon>
        <taxon>Jiangella</taxon>
    </lineage>
</organism>
<dbReference type="SUPFAM" id="SSF53850">
    <property type="entry name" value="Periplasmic binding protein-like II"/>
    <property type="match status" value="1"/>
</dbReference>
<feature type="compositionally biased region" description="Basic residues" evidence="4">
    <location>
        <begin position="78"/>
        <end position="94"/>
    </location>
</feature>
<dbReference type="Pfam" id="PF01547">
    <property type="entry name" value="SBP_bac_1"/>
    <property type="match status" value="1"/>
</dbReference>
<feature type="compositionally biased region" description="Basic residues" evidence="4">
    <location>
        <begin position="25"/>
        <end position="34"/>
    </location>
</feature>
<protein>
    <submittedName>
        <fullName evidence="5">Extracellular solute-binding protein</fullName>
    </submittedName>
</protein>
<dbReference type="AlphaFoldDB" id="A0A4R5DNG3"/>
<dbReference type="EMBL" id="SMKZ01000001">
    <property type="protein sequence ID" value="TDE15866.1"/>
    <property type="molecule type" value="Genomic_DNA"/>
</dbReference>
<reference evidence="5 6" key="1">
    <citation type="submission" date="2019-03" db="EMBL/GenBank/DDBJ databases">
        <title>Draft genome sequences of novel Actinobacteria.</title>
        <authorList>
            <person name="Sahin N."/>
            <person name="Ay H."/>
            <person name="Saygin H."/>
        </authorList>
    </citation>
    <scope>NUCLEOTIDE SEQUENCE [LARGE SCALE GENOMIC DNA]</scope>
    <source>
        <strain evidence="5 6">5K138</strain>
    </source>
</reference>
<keyword evidence="3" id="KW-0732">Signal</keyword>
<evidence type="ECO:0000256" key="3">
    <source>
        <dbReference type="ARBA" id="ARBA00022729"/>
    </source>
</evidence>
<evidence type="ECO:0000256" key="4">
    <source>
        <dbReference type="SAM" id="MobiDB-lite"/>
    </source>
</evidence>
<name>A0A4R5DNG3_9ACTN</name>
<dbReference type="InParanoid" id="A0A4R5DNG3"/>
<dbReference type="GO" id="GO:1901982">
    <property type="term" value="F:maltose binding"/>
    <property type="evidence" value="ECO:0007669"/>
    <property type="project" value="TreeGrafter"/>
</dbReference>
<feature type="region of interest" description="Disordered" evidence="4">
    <location>
        <begin position="22"/>
        <end position="174"/>
    </location>
</feature>
<dbReference type="OrthoDB" id="2507686at2"/>
<evidence type="ECO:0000313" key="5">
    <source>
        <dbReference type="EMBL" id="TDE15866.1"/>
    </source>
</evidence>
<accession>A0A4R5DNG3</accession>
<dbReference type="PANTHER" id="PTHR30061">
    <property type="entry name" value="MALTOSE-BINDING PERIPLASMIC PROTEIN"/>
    <property type="match status" value="1"/>
</dbReference>
<dbReference type="InterPro" id="IPR006059">
    <property type="entry name" value="SBP"/>
</dbReference>
<dbReference type="Proteomes" id="UP000294739">
    <property type="component" value="Unassembled WGS sequence"/>
</dbReference>
<gene>
    <name evidence="5" type="ORF">E1269_00785</name>
</gene>
<comment type="caution">
    <text evidence="5">The sequence shown here is derived from an EMBL/GenBank/DDBJ whole genome shotgun (WGS) entry which is preliminary data.</text>
</comment>
<evidence type="ECO:0000313" key="6">
    <source>
        <dbReference type="Proteomes" id="UP000294739"/>
    </source>
</evidence>
<keyword evidence="2" id="KW-0813">Transport</keyword>
<evidence type="ECO:0000256" key="2">
    <source>
        <dbReference type="ARBA" id="ARBA00022448"/>
    </source>
</evidence>
<keyword evidence="6" id="KW-1185">Reference proteome</keyword>
<proteinExistence type="inferred from homology"/>
<feature type="compositionally biased region" description="Basic residues" evidence="4">
    <location>
        <begin position="119"/>
        <end position="135"/>
    </location>
</feature>
<evidence type="ECO:0000256" key="1">
    <source>
        <dbReference type="ARBA" id="ARBA00008520"/>
    </source>
</evidence>
<sequence>MGHRPERCAEVPARHRRLRGEALLQHHRRVRRAPGHPVGGAGRAQRGVQLAGRRDPRLRLRHRRRRGPGEGAGGKERRPGRRRTGQHRGHRGQRRIGPLDRRRRHRGLLAQEGRQHLERGRRRPGGRVRRGRHGQRSLAAGGVTRPVHRPPAHEHVTSTHHRQRGSTAVSKSHRRTTALVAAGCSAVVLAAFGSSGDGGTAGGTESGTLEIWLSDWGPEYEPYWAQIADEFSTDGVEVELRFVGGNDAHQQYVTAISSQTAPCIGLVGNTWVPEFASLGALRPTGQSPDDVKEQYVSAAADSVTYEDEVYGYPWNAAVRALVYRADLFEQAGLEPPATWDDVVDVGLAFQDAYPDMYGFGVAGGGQWYYLPNVWAWGGEIATQDDGTWASRMNEPEAVDAYSFYAGLLTEHGLSPEGAMNWNGGDLVNAFSQNEIGMFVAGNWDLKSLLLQNPEMESKVATAPMPSGPAGNNATFLGGSDFVIFEGCELPEKSEEIIDYILDPERLVEITSQLGFMPAKLDALELESTTGSYSSELWNVFPAQLETARFVPTTPAWGGVEATGELVNALHAIIGGSAPRDVMDDLAQTMDDTLGDG</sequence>